<evidence type="ECO:0000313" key="3">
    <source>
        <dbReference type="Proteomes" id="UP001597040"/>
    </source>
</evidence>
<keyword evidence="1" id="KW-0472">Membrane</keyword>
<evidence type="ECO:0000313" key="2">
    <source>
        <dbReference type="EMBL" id="MFD1040527.1"/>
    </source>
</evidence>
<keyword evidence="3" id="KW-1185">Reference proteome</keyword>
<dbReference type="Proteomes" id="UP001597040">
    <property type="component" value="Unassembled WGS sequence"/>
</dbReference>
<proteinExistence type="predicted"/>
<organism evidence="2 3">
    <name type="scientific">Virgibacillus byunsanensis</name>
    <dbReference type="NCBI Taxonomy" id="570945"/>
    <lineage>
        <taxon>Bacteria</taxon>
        <taxon>Bacillati</taxon>
        <taxon>Bacillota</taxon>
        <taxon>Bacilli</taxon>
        <taxon>Bacillales</taxon>
        <taxon>Bacillaceae</taxon>
        <taxon>Virgibacillus</taxon>
    </lineage>
</organism>
<sequence>MEKFDEEFDRDLRSMDNTIRLSENEQQLTLSRLNAKMNSSQPKKVFAYKYYLSALTALLLFIVLSSYYISESNQGATNVQPDPVVISIPELKELGLTLEQESSTLWNITNENEAIVGEVSIVSSTEYENKENKEAIFESKELTDVTYPTTFIRQHVKTDNIIQTFYFYMDVGDSYSSPYILIKLHTPLVEEDDAFKVVESFQLE</sequence>
<keyword evidence="1" id="KW-0812">Transmembrane</keyword>
<reference evidence="3" key="1">
    <citation type="journal article" date="2019" name="Int. J. Syst. Evol. Microbiol.">
        <title>The Global Catalogue of Microorganisms (GCM) 10K type strain sequencing project: providing services to taxonomists for standard genome sequencing and annotation.</title>
        <authorList>
            <consortium name="The Broad Institute Genomics Platform"/>
            <consortium name="The Broad Institute Genome Sequencing Center for Infectious Disease"/>
            <person name="Wu L."/>
            <person name="Ma J."/>
        </authorList>
    </citation>
    <scope>NUCLEOTIDE SEQUENCE [LARGE SCALE GENOMIC DNA]</scope>
    <source>
        <strain evidence="3">CCUG 56754</strain>
    </source>
</reference>
<gene>
    <name evidence="2" type="ORF">ACFQ3N_19295</name>
</gene>
<evidence type="ECO:0008006" key="4">
    <source>
        <dbReference type="Google" id="ProtNLM"/>
    </source>
</evidence>
<dbReference type="RefSeq" id="WP_390364686.1">
    <property type="nucleotide sequence ID" value="NZ_JBHTKJ010000073.1"/>
</dbReference>
<evidence type="ECO:0000256" key="1">
    <source>
        <dbReference type="SAM" id="Phobius"/>
    </source>
</evidence>
<protein>
    <recommendedName>
        <fullName evidence="4">DUF4367 domain-containing protein</fullName>
    </recommendedName>
</protein>
<dbReference type="EMBL" id="JBHTKJ010000073">
    <property type="protein sequence ID" value="MFD1040527.1"/>
    <property type="molecule type" value="Genomic_DNA"/>
</dbReference>
<keyword evidence="1" id="KW-1133">Transmembrane helix</keyword>
<accession>A0ABW3LR80</accession>
<name>A0ABW3LR80_9BACI</name>
<comment type="caution">
    <text evidence="2">The sequence shown here is derived from an EMBL/GenBank/DDBJ whole genome shotgun (WGS) entry which is preliminary data.</text>
</comment>
<feature type="transmembrane region" description="Helical" evidence="1">
    <location>
        <begin position="50"/>
        <end position="69"/>
    </location>
</feature>